<organism evidence="2 3">
    <name type="scientific">Mortierella polycephala</name>
    <dbReference type="NCBI Taxonomy" id="41804"/>
    <lineage>
        <taxon>Eukaryota</taxon>
        <taxon>Fungi</taxon>
        <taxon>Fungi incertae sedis</taxon>
        <taxon>Mucoromycota</taxon>
        <taxon>Mortierellomycotina</taxon>
        <taxon>Mortierellomycetes</taxon>
        <taxon>Mortierellales</taxon>
        <taxon>Mortierellaceae</taxon>
        <taxon>Mortierella</taxon>
    </lineage>
</organism>
<keyword evidence="3" id="KW-1185">Reference proteome</keyword>
<protein>
    <submittedName>
        <fullName evidence="2">Uncharacterized protein</fullName>
    </submittedName>
</protein>
<proteinExistence type="predicted"/>
<evidence type="ECO:0000313" key="2">
    <source>
        <dbReference type="EMBL" id="KAG0266905.1"/>
    </source>
</evidence>
<accession>A0A9P6UB08</accession>
<feature type="compositionally biased region" description="Basic and acidic residues" evidence="1">
    <location>
        <begin position="62"/>
        <end position="72"/>
    </location>
</feature>
<dbReference type="Proteomes" id="UP000726737">
    <property type="component" value="Unassembled WGS sequence"/>
</dbReference>
<dbReference type="EMBL" id="JAAAJA010000010">
    <property type="protein sequence ID" value="KAG0266905.1"/>
    <property type="molecule type" value="Genomic_DNA"/>
</dbReference>
<feature type="compositionally biased region" description="Polar residues" evidence="1">
    <location>
        <begin position="30"/>
        <end position="41"/>
    </location>
</feature>
<gene>
    <name evidence="2" type="ORF">BG011_000044</name>
</gene>
<reference evidence="2" key="1">
    <citation type="journal article" date="2020" name="Fungal Divers.">
        <title>Resolving the Mortierellaceae phylogeny through synthesis of multi-gene phylogenetics and phylogenomics.</title>
        <authorList>
            <person name="Vandepol N."/>
            <person name="Liber J."/>
            <person name="Desiro A."/>
            <person name="Na H."/>
            <person name="Kennedy M."/>
            <person name="Barry K."/>
            <person name="Grigoriev I.V."/>
            <person name="Miller A.N."/>
            <person name="O'Donnell K."/>
            <person name="Stajich J.E."/>
            <person name="Bonito G."/>
        </authorList>
    </citation>
    <scope>NUCLEOTIDE SEQUENCE</scope>
    <source>
        <strain evidence="2">KOD948</strain>
    </source>
</reference>
<evidence type="ECO:0000313" key="3">
    <source>
        <dbReference type="Proteomes" id="UP000726737"/>
    </source>
</evidence>
<sequence>MEKRTTRSSTRAAAAAAAGKAHPDDDKNTDNQTPTATQLTGAQRKPLYKATPRTAVTSQESVTKRVKEDERLRKQRRQELVSTKRFKRSNNEMEEPAG</sequence>
<feature type="region of interest" description="Disordered" evidence="1">
    <location>
        <begin position="1"/>
        <end position="98"/>
    </location>
</feature>
<comment type="caution">
    <text evidence="2">The sequence shown here is derived from an EMBL/GenBank/DDBJ whole genome shotgun (WGS) entry which is preliminary data.</text>
</comment>
<evidence type="ECO:0000256" key="1">
    <source>
        <dbReference type="SAM" id="MobiDB-lite"/>
    </source>
</evidence>
<dbReference type="AlphaFoldDB" id="A0A9P6UB08"/>
<feature type="non-terminal residue" evidence="2">
    <location>
        <position position="98"/>
    </location>
</feature>
<feature type="compositionally biased region" description="Low complexity" evidence="1">
    <location>
        <begin position="7"/>
        <end position="18"/>
    </location>
</feature>
<name>A0A9P6UB08_9FUNG</name>
<dbReference type="OrthoDB" id="2432970at2759"/>